<keyword evidence="3" id="KW-1185">Reference proteome</keyword>
<comment type="caution">
    <text evidence="2">The sequence shown here is derived from an EMBL/GenBank/DDBJ whole genome shotgun (WGS) entry which is preliminary data.</text>
</comment>
<gene>
    <name evidence="2" type="ORF">O181_025892</name>
</gene>
<evidence type="ECO:0000256" key="1">
    <source>
        <dbReference type="SAM" id="MobiDB-lite"/>
    </source>
</evidence>
<dbReference type="EMBL" id="AVOT02008509">
    <property type="protein sequence ID" value="MBW0486177.1"/>
    <property type="molecule type" value="Genomic_DNA"/>
</dbReference>
<sequence>MMAEYTQNTKEVVGSQDPNPVIQQNIQEIVSSALASQSNMYQEKMHQLEIQIEQQKKDHTKEKPRVKLMAQPPEAPPQRFSSHIQVKKGEYCKKKMEKHVRKRADYVTKGKKLAHSQRESTKPLLSVSIN</sequence>
<protein>
    <submittedName>
        <fullName evidence="2">Uncharacterized protein</fullName>
    </submittedName>
</protein>
<name>A0A9Q3H0B2_9BASI</name>
<reference evidence="2" key="1">
    <citation type="submission" date="2021-03" db="EMBL/GenBank/DDBJ databases">
        <title>Draft genome sequence of rust myrtle Austropuccinia psidii MF-1, a brazilian biotype.</title>
        <authorList>
            <person name="Quecine M.C."/>
            <person name="Pachon D.M.R."/>
            <person name="Bonatelli M.L."/>
            <person name="Correr F.H."/>
            <person name="Franceschini L.M."/>
            <person name="Leite T.F."/>
            <person name="Margarido G.R.A."/>
            <person name="Almeida C.A."/>
            <person name="Ferrarezi J.A."/>
            <person name="Labate C.A."/>
        </authorList>
    </citation>
    <scope>NUCLEOTIDE SEQUENCE</scope>
    <source>
        <strain evidence="2">MF-1</strain>
    </source>
</reference>
<proteinExistence type="predicted"/>
<accession>A0A9Q3H0B2</accession>
<evidence type="ECO:0000313" key="2">
    <source>
        <dbReference type="EMBL" id="MBW0486177.1"/>
    </source>
</evidence>
<dbReference type="AlphaFoldDB" id="A0A9Q3H0B2"/>
<feature type="region of interest" description="Disordered" evidence="1">
    <location>
        <begin position="107"/>
        <end position="130"/>
    </location>
</feature>
<dbReference type="Proteomes" id="UP000765509">
    <property type="component" value="Unassembled WGS sequence"/>
</dbReference>
<evidence type="ECO:0000313" key="3">
    <source>
        <dbReference type="Proteomes" id="UP000765509"/>
    </source>
</evidence>
<organism evidence="2 3">
    <name type="scientific">Austropuccinia psidii MF-1</name>
    <dbReference type="NCBI Taxonomy" id="1389203"/>
    <lineage>
        <taxon>Eukaryota</taxon>
        <taxon>Fungi</taxon>
        <taxon>Dikarya</taxon>
        <taxon>Basidiomycota</taxon>
        <taxon>Pucciniomycotina</taxon>
        <taxon>Pucciniomycetes</taxon>
        <taxon>Pucciniales</taxon>
        <taxon>Sphaerophragmiaceae</taxon>
        <taxon>Austropuccinia</taxon>
    </lineage>
</organism>